<dbReference type="GO" id="GO:0035194">
    <property type="term" value="P:regulatory ncRNA-mediated post-transcriptional gene silencing"/>
    <property type="evidence" value="ECO:0007669"/>
    <property type="project" value="UniProtKB-ARBA"/>
</dbReference>
<feature type="domain" description="Helicase C-terminal" evidence="19">
    <location>
        <begin position="360"/>
        <end position="535"/>
    </location>
</feature>
<dbReference type="PROSITE" id="PS51327">
    <property type="entry name" value="DICER_DSRBF"/>
    <property type="match status" value="1"/>
</dbReference>
<dbReference type="GO" id="GO:0004530">
    <property type="term" value="F:deoxyribonuclease I activity"/>
    <property type="evidence" value="ECO:0007669"/>
    <property type="project" value="TreeGrafter"/>
</dbReference>
<dbReference type="InterPro" id="IPR005034">
    <property type="entry name" value="Dicer_dimerisation"/>
</dbReference>
<dbReference type="Pfam" id="PF20932">
    <property type="entry name" value="Dicer_dsRBD"/>
    <property type="match status" value="1"/>
</dbReference>
<keyword evidence="7" id="KW-0378">Hydrolase</keyword>
<dbReference type="Gene3D" id="3.40.50.300">
    <property type="entry name" value="P-loop containing nucleotide triphosphate hydrolases"/>
    <property type="match status" value="2"/>
</dbReference>
<dbReference type="InterPro" id="IPR036389">
    <property type="entry name" value="RNase_III_sf"/>
</dbReference>
<dbReference type="SMART" id="SM00487">
    <property type="entry name" value="DEXDc"/>
    <property type="match status" value="1"/>
</dbReference>
<dbReference type="PANTHER" id="PTHR14950:SF36">
    <property type="entry name" value="ENDORIBONUCLEASE DCR-2"/>
    <property type="match status" value="1"/>
</dbReference>
<dbReference type="GO" id="GO:0005634">
    <property type="term" value="C:nucleus"/>
    <property type="evidence" value="ECO:0007669"/>
    <property type="project" value="TreeGrafter"/>
</dbReference>
<comment type="similarity">
    <text evidence="14 15">Belongs to the helicase family. Dicer subfamily.</text>
</comment>
<sequence length="1645" mass="189318">MSEVENFEFEDRPYQQAIIEVGIKRNSIVYLPTGAGKSHIAIQIIKHFSDELEKTYSDGGKRSVFLVNTNCLAKQQAEKISNELSFNVALLTGEQNVDYWDHLQWKKTLDENEILVSTAQVILDAIKQSFIKKEQINVIIFDECHHGRKDHPYHEIMKQFDEKQFNVRIIGLSGMLIGNNNKLTPVMVKDELEKLEATFISTIITVNNLDDYKNVLLCSTKAKEGYVLFNNQDVCPLVSKIMSMIEEKIKYLKNVKFENTISIDPKTLNPSIPKKVKSLIAFFNDFEYQSNVLGVYGGYLSLLSTLIQLELIKRNCNTQKKRQVVKACITITEMLINKMKLDLKLDEKDGNKIFEHSSIKFKQLLKLLKSHFNDENRSDDLQCIVFVERRSTAKIIYHMLKAYALEDPDFPIIPDFMVGINAGLPESIENILNNNYNTLTLDKFQRKETNCIVSSSVLEEGIDLQMCNLVICFDTPKTYRSYVQSRGRARDRENSVFAVFNEQGNLERFRKKVANWQEVDIEIKQRLLMKTLDRLPPSEEYIQNEREEIWPPFKTPISGSVLNNVNSVSLLERYASSLPSDIFTNIKLIWRRINCEDKTYIACVSLPTHSTIQDEIFSDPKSNVKLAKQHAAFKACKSLYEHGELNDNLTPIDKSVKVEQYNEEYFAHWNDYSEDKKSAGTRNHRRYHKIKTPNALNDCAPQAGDISYLYCIHVRPKFNPLSNAIECFKHLLGNQKEFGILTSKRIPRVCIMRLFQSYGEVEVEISSLPITVTIKNEDELNILRNFHVAIFRDVLKTWSDYFVLDRSSYIFVPLIEDCSIDFDLARMFQKVEKPRSLTYDEIKSTKFDRDDYHLRVINPVYRDNSIIPRNYVVIVVDESLTPLSPFPCDNNEIKKYLNYKDYVYKNFERTVVNVDHPMLEVKGISNELNLFFPGAGMSGQKKRKYEKAQSKEHYIPELCHNYKFPADYWLKATLLPSISHRLQMLLLAEELRKWLISEGIDSGHGDQNYKMDVDYDNYDERERMLAEANQLEEILNGLPGELRLALSKRKSSKDRPTNEACHTKPLLLWDPSCLPIDIDRNWLTVTQADIDYYCNFLCSNQNQISPEAMNKLKQLNSAARNFDNALMDSGDRESIKIIYLDGESSSVQQKDLIKVLTTSNAGDVFDMERYEVLGDGFLKFITSLYLYKKHDNLHEGYLTSLKGRIVSNRNLFYIGNNFGLSQMIKSSMFKAREVLPPSIILPEDVQSVIEMDKNLLIKLVNIPELSNDEVISGKIKSENLNLFTEQTANNYSMYQENGDNDDDDCHIEKSMLTYIKQHYVGDKIVADAVEALLGIVVHSLGFKAGLKLCQTLGILPQKENLTNLLTEIIPPRPLNKNVVPEQMKVHNRKKLEEIIGYQFKNPGYLVQALTHPSYPIKEMGTYQQLEFLGDAVLDCLISSYIFEQCPDMDPGKFTDFRSALVNNVTLACIVVRNELHKFMLKDNTLLSEAIQKFVSYQVSKQHQVVLDQIILLETEDDASTAESVDVPKVIGDIFESIVGAIFLDSGLNLETTWNVIYRMMKKELHEFQVNVPKQIVRQLFEFEKGKAEPKFYQAFEADEETIAVPVEVLCRGKKQYFVGLGKNQVVAKKCAAKLALRALMDTTQH</sequence>
<dbReference type="Pfam" id="PF02170">
    <property type="entry name" value="PAZ"/>
    <property type="match status" value="1"/>
</dbReference>
<evidence type="ECO:0000313" key="22">
    <source>
        <dbReference type="Proteomes" id="UP000183832"/>
    </source>
</evidence>
<dbReference type="SMART" id="SM00949">
    <property type="entry name" value="PAZ"/>
    <property type="match status" value="1"/>
</dbReference>
<dbReference type="CDD" id="cd15903">
    <property type="entry name" value="Dicer_PBD"/>
    <property type="match status" value="1"/>
</dbReference>
<evidence type="ECO:0000256" key="10">
    <source>
        <dbReference type="ARBA" id="ARBA00022842"/>
    </source>
</evidence>
<dbReference type="CDD" id="cd00593">
    <property type="entry name" value="RIBOc"/>
    <property type="match status" value="2"/>
</dbReference>
<evidence type="ECO:0000259" key="19">
    <source>
        <dbReference type="PROSITE" id="PS51194"/>
    </source>
</evidence>
<evidence type="ECO:0000256" key="5">
    <source>
        <dbReference type="ARBA" id="ARBA00022737"/>
    </source>
</evidence>
<dbReference type="InterPro" id="IPR000999">
    <property type="entry name" value="RNase_III_dom"/>
</dbReference>
<dbReference type="Pfam" id="PF20931">
    <property type="entry name" value="Dicer_platform"/>
    <property type="match status" value="1"/>
</dbReference>
<evidence type="ECO:0000259" key="17">
    <source>
        <dbReference type="PROSITE" id="PS50821"/>
    </source>
</evidence>
<dbReference type="Pfam" id="PF00271">
    <property type="entry name" value="Helicase_C"/>
    <property type="match status" value="1"/>
</dbReference>
<evidence type="ECO:0000256" key="7">
    <source>
        <dbReference type="ARBA" id="ARBA00022801"/>
    </source>
</evidence>
<reference evidence="21 22" key="1">
    <citation type="submission" date="2015-04" db="EMBL/GenBank/DDBJ databases">
        <authorList>
            <person name="Syromyatnikov M.Y."/>
            <person name="Popov V.N."/>
        </authorList>
    </citation>
    <scope>NUCLEOTIDE SEQUENCE [LARGE SCALE GENOMIC DNA]</scope>
</reference>
<name>A0A1J1IHW7_9DIPT</name>
<protein>
    <submittedName>
        <fullName evidence="21">CLUMA_CG012128, isoform A</fullName>
    </submittedName>
</protein>
<evidence type="ECO:0000259" key="18">
    <source>
        <dbReference type="PROSITE" id="PS51192"/>
    </source>
</evidence>
<keyword evidence="22" id="KW-1185">Reference proteome</keyword>
<dbReference type="PANTHER" id="PTHR14950">
    <property type="entry name" value="DICER-RELATED"/>
    <property type="match status" value="1"/>
</dbReference>
<dbReference type="SUPFAM" id="SSF54768">
    <property type="entry name" value="dsRNA-binding domain-like"/>
    <property type="match status" value="1"/>
</dbReference>
<dbReference type="Gene3D" id="3.30.160.20">
    <property type="match status" value="1"/>
</dbReference>
<dbReference type="GO" id="GO:0005524">
    <property type="term" value="F:ATP binding"/>
    <property type="evidence" value="ECO:0007669"/>
    <property type="project" value="UniProtKB-KW"/>
</dbReference>
<dbReference type="EMBL" id="CVRI01000048">
    <property type="protein sequence ID" value="CRK99124.1"/>
    <property type="molecule type" value="Genomic_DNA"/>
</dbReference>
<evidence type="ECO:0000256" key="15">
    <source>
        <dbReference type="PROSITE-ProRule" id="PRU00657"/>
    </source>
</evidence>
<dbReference type="GO" id="GO:0070578">
    <property type="term" value="C:RISC-loading complex"/>
    <property type="evidence" value="ECO:0007669"/>
    <property type="project" value="TreeGrafter"/>
</dbReference>
<dbReference type="GO" id="GO:0030422">
    <property type="term" value="P:siRNA processing"/>
    <property type="evidence" value="ECO:0007669"/>
    <property type="project" value="InterPro"/>
</dbReference>
<dbReference type="PROSITE" id="PS50142">
    <property type="entry name" value="RNASE_3_2"/>
    <property type="match status" value="2"/>
</dbReference>
<keyword evidence="6" id="KW-0547">Nucleotide-binding</keyword>
<keyword evidence="8" id="KW-0347">Helicase</keyword>
<gene>
    <name evidence="21" type="ORF">CLUMA_CG012128</name>
</gene>
<dbReference type="Gene3D" id="3.30.160.380">
    <property type="entry name" value="Dicer dimerisation domain"/>
    <property type="match status" value="1"/>
</dbReference>
<keyword evidence="12" id="KW-0943">RNA-mediated gene silencing</keyword>
<dbReference type="FunFam" id="1.10.1520.10:FF:000004">
    <property type="entry name" value="Endoribonuclease dicer-like 1"/>
    <property type="match status" value="1"/>
</dbReference>
<comment type="cofactor">
    <cofactor evidence="1">
        <name>Mn(2+)</name>
        <dbReference type="ChEBI" id="CHEBI:29035"/>
    </cofactor>
</comment>
<evidence type="ECO:0000256" key="1">
    <source>
        <dbReference type="ARBA" id="ARBA00001936"/>
    </source>
</evidence>
<evidence type="ECO:0000256" key="11">
    <source>
        <dbReference type="ARBA" id="ARBA00022884"/>
    </source>
</evidence>
<evidence type="ECO:0000256" key="9">
    <source>
        <dbReference type="ARBA" id="ARBA00022840"/>
    </source>
</evidence>
<evidence type="ECO:0000259" key="20">
    <source>
        <dbReference type="PROSITE" id="PS51327"/>
    </source>
</evidence>
<evidence type="ECO:0000256" key="6">
    <source>
        <dbReference type="ARBA" id="ARBA00022741"/>
    </source>
</evidence>
<dbReference type="SUPFAM" id="SSF52540">
    <property type="entry name" value="P-loop containing nucleoside triphosphate hydrolases"/>
    <property type="match status" value="1"/>
</dbReference>
<dbReference type="GO" id="GO:0004525">
    <property type="term" value="F:ribonuclease III activity"/>
    <property type="evidence" value="ECO:0007669"/>
    <property type="project" value="InterPro"/>
</dbReference>
<dbReference type="InterPro" id="IPR038248">
    <property type="entry name" value="Dicer_dimer_sf"/>
</dbReference>
<evidence type="ECO:0000313" key="21">
    <source>
        <dbReference type="EMBL" id="CRK99124.1"/>
    </source>
</evidence>
<keyword evidence="9" id="KW-0067">ATP-binding</keyword>
<evidence type="ECO:0000256" key="13">
    <source>
        <dbReference type="ARBA" id="ARBA00023211"/>
    </source>
</evidence>
<dbReference type="PROSITE" id="PS51194">
    <property type="entry name" value="HELICASE_CTER"/>
    <property type="match status" value="1"/>
</dbReference>
<feature type="domain" description="RNase III" evidence="16">
    <location>
        <begin position="1388"/>
        <end position="1546"/>
    </location>
</feature>
<dbReference type="Pfam" id="PF03368">
    <property type="entry name" value="Dicer_dimer"/>
    <property type="match status" value="1"/>
</dbReference>
<dbReference type="InterPro" id="IPR003100">
    <property type="entry name" value="PAZ_dom"/>
</dbReference>
<keyword evidence="11 15" id="KW-0694">RNA-binding</keyword>
<evidence type="ECO:0000256" key="14">
    <source>
        <dbReference type="ARBA" id="ARBA00035116"/>
    </source>
</evidence>
<keyword evidence="4" id="KW-0479">Metal-binding</keyword>
<dbReference type="PROSITE" id="PS00517">
    <property type="entry name" value="RNASE_3_1"/>
    <property type="match status" value="1"/>
</dbReference>
<dbReference type="PROSITE" id="PS50821">
    <property type="entry name" value="PAZ"/>
    <property type="match status" value="1"/>
</dbReference>
<dbReference type="InterPro" id="IPR048513">
    <property type="entry name" value="Dicer_PBD"/>
</dbReference>
<dbReference type="PROSITE" id="PS51192">
    <property type="entry name" value="HELICASE_ATP_BIND_1"/>
    <property type="match status" value="1"/>
</dbReference>
<dbReference type="GO" id="GO:0006309">
    <property type="term" value="P:apoptotic DNA fragmentation"/>
    <property type="evidence" value="ECO:0007669"/>
    <property type="project" value="TreeGrafter"/>
</dbReference>
<dbReference type="InterPro" id="IPR027417">
    <property type="entry name" value="P-loop_NTPase"/>
</dbReference>
<dbReference type="Pfam" id="PF00636">
    <property type="entry name" value="Ribonuclease_3"/>
    <property type="match status" value="2"/>
</dbReference>
<dbReference type="InterPro" id="IPR006935">
    <property type="entry name" value="Helicase/UvrB_N"/>
</dbReference>
<dbReference type="SMART" id="SM00490">
    <property type="entry name" value="HELICc"/>
    <property type="match status" value="1"/>
</dbReference>
<keyword evidence="13" id="KW-0464">Manganese</keyword>
<dbReference type="SUPFAM" id="SSF69065">
    <property type="entry name" value="RNase III domain-like"/>
    <property type="match status" value="2"/>
</dbReference>
<dbReference type="Gene3D" id="2.170.260.10">
    <property type="entry name" value="paz domain"/>
    <property type="match status" value="1"/>
</dbReference>
<dbReference type="Gene3D" id="1.10.1520.10">
    <property type="entry name" value="Ribonuclease III domain"/>
    <property type="match status" value="2"/>
</dbReference>
<evidence type="ECO:0000256" key="8">
    <source>
        <dbReference type="ARBA" id="ARBA00022806"/>
    </source>
</evidence>
<dbReference type="GO" id="GO:0004386">
    <property type="term" value="F:helicase activity"/>
    <property type="evidence" value="ECO:0007669"/>
    <property type="project" value="UniProtKB-KW"/>
</dbReference>
<feature type="domain" description="Helicase ATP-binding" evidence="18">
    <location>
        <begin position="18"/>
        <end position="194"/>
    </location>
</feature>
<dbReference type="Pfam" id="PF04851">
    <property type="entry name" value="ResIII"/>
    <property type="match status" value="1"/>
</dbReference>
<dbReference type="STRING" id="568069.A0A1J1IHW7"/>
<dbReference type="InterPro" id="IPR048512">
    <property type="entry name" value="Dicer_platform"/>
</dbReference>
<evidence type="ECO:0000259" key="16">
    <source>
        <dbReference type="PROSITE" id="PS50142"/>
    </source>
</evidence>
<feature type="domain" description="RNase III" evidence="16">
    <location>
        <begin position="1152"/>
        <end position="1341"/>
    </location>
</feature>
<dbReference type="CDD" id="cd18034">
    <property type="entry name" value="DEXHc_dicer"/>
    <property type="match status" value="1"/>
</dbReference>
<dbReference type="SMART" id="SM00535">
    <property type="entry name" value="RIBOc"/>
    <property type="match status" value="2"/>
</dbReference>
<comment type="cofactor">
    <cofactor evidence="2">
        <name>Mg(2+)</name>
        <dbReference type="ChEBI" id="CHEBI:18420"/>
    </cofactor>
</comment>
<accession>A0A1J1IHW7</accession>
<evidence type="ECO:0000256" key="2">
    <source>
        <dbReference type="ARBA" id="ARBA00001946"/>
    </source>
</evidence>
<evidence type="ECO:0000256" key="3">
    <source>
        <dbReference type="ARBA" id="ARBA00022722"/>
    </source>
</evidence>
<proteinExistence type="inferred from homology"/>
<dbReference type="Proteomes" id="UP000183832">
    <property type="component" value="Unassembled WGS sequence"/>
</dbReference>
<dbReference type="InterPro" id="IPR014001">
    <property type="entry name" value="Helicase_ATP-bd"/>
</dbReference>
<dbReference type="GO" id="GO:0003677">
    <property type="term" value="F:DNA binding"/>
    <property type="evidence" value="ECO:0007669"/>
    <property type="project" value="InterPro"/>
</dbReference>
<evidence type="ECO:0000256" key="12">
    <source>
        <dbReference type="ARBA" id="ARBA00023158"/>
    </source>
</evidence>
<dbReference type="GO" id="GO:0003723">
    <property type="term" value="F:RNA binding"/>
    <property type="evidence" value="ECO:0007669"/>
    <property type="project" value="UniProtKB-UniRule"/>
</dbReference>
<dbReference type="GO" id="GO:0031054">
    <property type="term" value="P:pre-miRNA processing"/>
    <property type="evidence" value="ECO:0007669"/>
    <property type="project" value="InterPro"/>
</dbReference>
<dbReference type="GO" id="GO:0046872">
    <property type="term" value="F:metal ion binding"/>
    <property type="evidence" value="ECO:0007669"/>
    <property type="project" value="UniProtKB-KW"/>
</dbReference>
<dbReference type="InterPro" id="IPR044441">
    <property type="entry name" value="DICER_DSRM"/>
</dbReference>
<feature type="domain" description="Dicer dsRNA-binding fold" evidence="20">
    <location>
        <begin position="567"/>
        <end position="659"/>
    </location>
</feature>
<keyword evidence="3" id="KW-0540">Nuclease</keyword>
<evidence type="ECO:0000256" key="4">
    <source>
        <dbReference type="ARBA" id="ARBA00022723"/>
    </source>
</evidence>
<keyword evidence="5" id="KW-0677">Repeat</keyword>
<organism evidence="21 22">
    <name type="scientific">Clunio marinus</name>
    <dbReference type="NCBI Taxonomy" id="568069"/>
    <lineage>
        <taxon>Eukaryota</taxon>
        <taxon>Metazoa</taxon>
        <taxon>Ecdysozoa</taxon>
        <taxon>Arthropoda</taxon>
        <taxon>Hexapoda</taxon>
        <taxon>Insecta</taxon>
        <taxon>Pterygota</taxon>
        <taxon>Neoptera</taxon>
        <taxon>Endopterygota</taxon>
        <taxon>Diptera</taxon>
        <taxon>Nematocera</taxon>
        <taxon>Chironomoidea</taxon>
        <taxon>Chironomidae</taxon>
        <taxon>Clunio</taxon>
    </lineage>
</organism>
<dbReference type="InterPro" id="IPR001650">
    <property type="entry name" value="Helicase_C-like"/>
</dbReference>
<feature type="domain" description="PAZ" evidence="17">
    <location>
        <begin position="836"/>
        <end position="963"/>
    </location>
</feature>
<dbReference type="GO" id="GO:0005737">
    <property type="term" value="C:cytoplasm"/>
    <property type="evidence" value="ECO:0007669"/>
    <property type="project" value="TreeGrafter"/>
</dbReference>
<keyword evidence="10" id="KW-0460">Magnesium</keyword>
<dbReference type="OrthoDB" id="416741at2759"/>